<dbReference type="PRINTS" id="PR00446">
    <property type="entry name" value="HYDRGNUPTAKE"/>
</dbReference>
<keyword evidence="3" id="KW-0064">Aspartyl protease</keyword>
<dbReference type="GO" id="GO:0004190">
    <property type="term" value="F:aspartic-type endopeptidase activity"/>
    <property type="evidence" value="ECO:0007669"/>
    <property type="project" value="UniProtKB-KW"/>
</dbReference>
<protein>
    <submittedName>
        <fullName evidence="5">Hydrogenase maturation protease</fullName>
        <ecNumber evidence="5">3.4.23.-</ecNumber>
    </submittedName>
</protein>
<keyword evidence="4 5" id="KW-0378">Hydrolase</keyword>
<sequence length="186" mass="19987">MTKTILIAGIGNIFLGDDAFGVEVVRSLSRRTLPGEVLVKDFGIRGFDLAYTLLDPWHTVILVDALSRNDVPGTLFVLEPDLTGLGNPGAVGMDLNPHGMDPMRVLNLASAIGPIAARILVVGCEPRDFGDELEGRMGLSPQVQAVVEQASNMIEELIGRTLAEIEDSPMPLQTPVRVSDNREVTS</sequence>
<reference evidence="5 6" key="1">
    <citation type="submission" date="2020-07" db="EMBL/GenBank/DDBJ databases">
        <title>Genomic Encyclopedia of Type Strains, Phase IV (KMG-V): Genome sequencing to study the core and pangenomes of soil and plant-associated prokaryotes.</title>
        <authorList>
            <person name="Whitman W."/>
        </authorList>
    </citation>
    <scope>NUCLEOTIDE SEQUENCE [LARGE SCALE GENOMIC DNA]</scope>
    <source>
        <strain evidence="5 6">M8UP22</strain>
    </source>
</reference>
<organism evidence="5 6">
    <name type="scientific">Tunturiibacter lichenicola</name>
    <dbReference type="NCBI Taxonomy" id="2051959"/>
    <lineage>
        <taxon>Bacteria</taxon>
        <taxon>Pseudomonadati</taxon>
        <taxon>Acidobacteriota</taxon>
        <taxon>Terriglobia</taxon>
        <taxon>Terriglobales</taxon>
        <taxon>Acidobacteriaceae</taxon>
        <taxon>Tunturiibacter</taxon>
    </lineage>
</organism>
<dbReference type="Proteomes" id="UP000564385">
    <property type="component" value="Unassembled WGS sequence"/>
</dbReference>
<dbReference type="Gene3D" id="3.40.50.1450">
    <property type="entry name" value="HybD-like"/>
    <property type="match status" value="1"/>
</dbReference>
<evidence type="ECO:0000313" key="5">
    <source>
        <dbReference type="EMBL" id="NYF89866.1"/>
    </source>
</evidence>
<dbReference type="EC" id="3.4.23.-" evidence="5"/>
<dbReference type="SUPFAM" id="SSF53163">
    <property type="entry name" value="HybD-like"/>
    <property type="match status" value="1"/>
</dbReference>
<dbReference type="InterPro" id="IPR023430">
    <property type="entry name" value="Pept_HybD-like_dom_sf"/>
</dbReference>
<evidence type="ECO:0000256" key="3">
    <source>
        <dbReference type="ARBA" id="ARBA00022750"/>
    </source>
</evidence>
<dbReference type="GO" id="GO:0016485">
    <property type="term" value="P:protein processing"/>
    <property type="evidence" value="ECO:0007669"/>
    <property type="project" value="TreeGrafter"/>
</dbReference>
<dbReference type="PANTHER" id="PTHR30302:SF1">
    <property type="entry name" value="HYDROGENASE 2 MATURATION PROTEASE"/>
    <property type="match status" value="1"/>
</dbReference>
<dbReference type="InterPro" id="IPR000671">
    <property type="entry name" value="Peptidase_A31"/>
</dbReference>
<evidence type="ECO:0000256" key="2">
    <source>
        <dbReference type="ARBA" id="ARBA00022670"/>
    </source>
</evidence>
<gene>
    <name evidence="5" type="ORF">HDF08_001933</name>
</gene>
<dbReference type="EMBL" id="JACCCU010000001">
    <property type="protein sequence ID" value="NYF89866.1"/>
    <property type="molecule type" value="Genomic_DNA"/>
</dbReference>
<dbReference type="NCBIfam" id="TIGR00072">
    <property type="entry name" value="hydrog_prot"/>
    <property type="match status" value="1"/>
</dbReference>
<name>A0A852VK20_9BACT</name>
<proteinExistence type="inferred from homology"/>
<dbReference type="PANTHER" id="PTHR30302">
    <property type="entry name" value="HYDROGENASE 1 MATURATION PROTEASE"/>
    <property type="match status" value="1"/>
</dbReference>
<evidence type="ECO:0000313" key="6">
    <source>
        <dbReference type="Proteomes" id="UP000564385"/>
    </source>
</evidence>
<evidence type="ECO:0000256" key="4">
    <source>
        <dbReference type="ARBA" id="ARBA00022801"/>
    </source>
</evidence>
<dbReference type="CDD" id="cd06068">
    <property type="entry name" value="H2MP_like-1"/>
    <property type="match status" value="1"/>
</dbReference>
<comment type="caution">
    <text evidence="5">The sequence shown here is derived from an EMBL/GenBank/DDBJ whole genome shotgun (WGS) entry which is preliminary data.</text>
</comment>
<dbReference type="AlphaFoldDB" id="A0A852VK20"/>
<comment type="similarity">
    <text evidence="1">Belongs to the peptidase A31 family.</text>
</comment>
<keyword evidence="2 5" id="KW-0645">Protease</keyword>
<accession>A0A852VK20</accession>
<dbReference type="Pfam" id="PF01750">
    <property type="entry name" value="HycI"/>
    <property type="match status" value="1"/>
</dbReference>
<evidence type="ECO:0000256" key="1">
    <source>
        <dbReference type="ARBA" id="ARBA00006814"/>
    </source>
</evidence>
<dbReference type="GO" id="GO:0008047">
    <property type="term" value="F:enzyme activator activity"/>
    <property type="evidence" value="ECO:0007669"/>
    <property type="project" value="InterPro"/>
</dbReference>